<evidence type="ECO:0000256" key="2">
    <source>
        <dbReference type="ARBA" id="ARBA00023027"/>
    </source>
</evidence>
<feature type="domain" description="UDP-glucose/GDP-mannose dehydrogenase C-terminal" evidence="4">
    <location>
        <begin position="334"/>
        <end position="430"/>
    </location>
</feature>
<dbReference type="Pfam" id="PF03720">
    <property type="entry name" value="UDPG_MGDP_dh_C"/>
    <property type="match status" value="1"/>
</dbReference>
<dbReference type="SMART" id="SM00984">
    <property type="entry name" value="UDPG_MGDP_dh_C"/>
    <property type="match status" value="1"/>
</dbReference>
<organism evidence="5 6">
    <name type="scientific">Paenibacillus azoreducens</name>
    <dbReference type="NCBI Taxonomy" id="116718"/>
    <lineage>
        <taxon>Bacteria</taxon>
        <taxon>Bacillati</taxon>
        <taxon>Bacillota</taxon>
        <taxon>Bacilli</taxon>
        <taxon>Bacillales</taxon>
        <taxon>Paenibacillaceae</taxon>
        <taxon>Paenibacillus</taxon>
    </lineage>
</organism>
<dbReference type="AlphaFoldDB" id="A0A919YBM6"/>
<dbReference type="PIRSF" id="PIRSF000124">
    <property type="entry name" value="UDPglc_GDPman_dh"/>
    <property type="match status" value="1"/>
</dbReference>
<dbReference type="InterPro" id="IPR036291">
    <property type="entry name" value="NAD(P)-bd_dom_sf"/>
</dbReference>
<name>A0A919YBM6_9BACL</name>
<dbReference type="SUPFAM" id="SSF48179">
    <property type="entry name" value="6-phosphogluconate dehydrogenase C-terminal domain-like"/>
    <property type="match status" value="1"/>
</dbReference>
<dbReference type="GO" id="GO:0051287">
    <property type="term" value="F:NAD binding"/>
    <property type="evidence" value="ECO:0007669"/>
    <property type="project" value="InterPro"/>
</dbReference>
<dbReference type="SUPFAM" id="SSF52413">
    <property type="entry name" value="UDP-glucose/GDP-mannose dehydrogenase C-terminal domain"/>
    <property type="match status" value="1"/>
</dbReference>
<dbReference type="Proteomes" id="UP000682811">
    <property type="component" value="Unassembled WGS sequence"/>
</dbReference>
<dbReference type="EMBL" id="BORT01000009">
    <property type="protein sequence ID" value="GIO47761.1"/>
    <property type="molecule type" value="Genomic_DNA"/>
</dbReference>
<keyword evidence="6" id="KW-1185">Reference proteome</keyword>
<dbReference type="InterPro" id="IPR036220">
    <property type="entry name" value="UDP-Glc/GDP-Man_DH_C_sf"/>
</dbReference>
<gene>
    <name evidence="5" type="ORF">J34TS1_25260</name>
</gene>
<dbReference type="InterPro" id="IPR014027">
    <property type="entry name" value="UDP-Glc/GDP-Man_DH_C"/>
</dbReference>
<proteinExistence type="inferred from homology"/>
<dbReference type="NCBIfam" id="TIGR03026">
    <property type="entry name" value="NDP-sugDHase"/>
    <property type="match status" value="1"/>
</dbReference>
<evidence type="ECO:0000256" key="1">
    <source>
        <dbReference type="ARBA" id="ARBA00023002"/>
    </source>
</evidence>
<dbReference type="GO" id="GO:0000271">
    <property type="term" value="P:polysaccharide biosynthetic process"/>
    <property type="evidence" value="ECO:0007669"/>
    <property type="project" value="InterPro"/>
</dbReference>
<keyword evidence="2" id="KW-0520">NAD</keyword>
<dbReference type="InterPro" id="IPR014026">
    <property type="entry name" value="UDP-Glc/GDP-Man_DH_dimer"/>
</dbReference>
<dbReference type="SUPFAM" id="SSF51735">
    <property type="entry name" value="NAD(P)-binding Rossmann-fold domains"/>
    <property type="match status" value="1"/>
</dbReference>
<dbReference type="Pfam" id="PF03721">
    <property type="entry name" value="UDPG_MGDP_dh_N"/>
    <property type="match status" value="1"/>
</dbReference>
<comment type="similarity">
    <text evidence="3">Belongs to the UDP-glucose/GDP-mannose dehydrogenase family.</text>
</comment>
<dbReference type="PIRSF" id="PIRSF500136">
    <property type="entry name" value="UDP_ManNAc_DH"/>
    <property type="match status" value="1"/>
</dbReference>
<reference evidence="5 6" key="1">
    <citation type="submission" date="2021-03" db="EMBL/GenBank/DDBJ databases">
        <title>Antimicrobial resistance genes in bacteria isolated from Japanese honey, and their potential for conferring macrolide and lincosamide resistance in the American foulbrood pathogen Paenibacillus larvae.</title>
        <authorList>
            <person name="Okamoto M."/>
            <person name="Kumagai M."/>
            <person name="Kanamori H."/>
            <person name="Takamatsu D."/>
        </authorList>
    </citation>
    <scope>NUCLEOTIDE SEQUENCE [LARGE SCALE GENOMIC DNA]</scope>
    <source>
        <strain evidence="5 6">J34TS1</strain>
    </source>
</reference>
<dbReference type="Gene3D" id="3.40.50.720">
    <property type="entry name" value="NAD(P)-binding Rossmann-like Domain"/>
    <property type="match status" value="2"/>
</dbReference>
<sequence length="455" mass="50548">MLVNQDYEQLLNAIENKKAVLGVVGLGYVGLPLAVEMVKKGFTVIGIDVDQSKIDQIYHGESYITDISSEELKACVASGRFKPTTDYSMITVIDALSICVPTPLSENQDPDTSYITSVVDQIKLYMKPGLLITLESTTYPGTTEELIQAPIEALGYRAGENFFLCFSPERVDPSNARFNTFNTPKVIGGTTAACLELGTALYSKYVERVVPVSTPKVAEMSKLLENTFRSVNIAFINEMAMMCDRMGIDIWEVIDAAATKPFGFMPFYPGPGIGGHCIPLDPMYLSWKAKGFRFYSKFIELAQSTNDNMPYYVISKTSTILNEYAKSIKKSSILILGMAYKPDISDLRESPGLEVYELFKESGANVDYYDPYAESFRDKHGEIVSSVAYDQAKFQNYDCMVLITNHSSLDYGKIASMGVPILDTRNAFSSFNEPHIYKIGHSVQHLEELNMALIG</sequence>
<dbReference type="InterPro" id="IPR028359">
    <property type="entry name" value="UDP_ManNAc/GlcNAc_DH"/>
</dbReference>
<keyword evidence="1" id="KW-0560">Oxidoreductase</keyword>
<evidence type="ECO:0000313" key="6">
    <source>
        <dbReference type="Proteomes" id="UP000682811"/>
    </source>
</evidence>
<dbReference type="PANTHER" id="PTHR43491:SF1">
    <property type="entry name" value="UDP-N-ACETYL-D-MANNOSAMINE DEHYDROGENASE"/>
    <property type="match status" value="1"/>
</dbReference>
<dbReference type="InterPro" id="IPR008927">
    <property type="entry name" value="6-PGluconate_DH-like_C_sf"/>
</dbReference>
<comment type="caution">
    <text evidence="5">The sequence shown here is derived from an EMBL/GenBank/DDBJ whole genome shotgun (WGS) entry which is preliminary data.</text>
</comment>
<evidence type="ECO:0000259" key="4">
    <source>
        <dbReference type="SMART" id="SM00984"/>
    </source>
</evidence>
<dbReference type="GO" id="GO:0016616">
    <property type="term" value="F:oxidoreductase activity, acting on the CH-OH group of donors, NAD or NADP as acceptor"/>
    <property type="evidence" value="ECO:0007669"/>
    <property type="project" value="InterPro"/>
</dbReference>
<accession>A0A919YBM6</accession>
<dbReference type="InterPro" id="IPR017476">
    <property type="entry name" value="UDP-Glc/GDP-Man"/>
</dbReference>
<dbReference type="InterPro" id="IPR001732">
    <property type="entry name" value="UDP-Glc/GDP-Man_DH_N"/>
</dbReference>
<dbReference type="PANTHER" id="PTHR43491">
    <property type="entry name" value="UDP-N-ACETYL-D-MANNOSAMINE DEHYDROGENASE"/>
    <property type="match status" value="1"/>
</dbReference>
<evidence type="ECO:0000313" key="5">
    <source>
        <dbReference type="EMBL" id="GIO47761.1"/>
    </source>
</evidence>
<protein>
    <submittedName>
        <fullName evidence="5">UDP-N-acetyl-D-glucosamine dehydrogenase</fullName>
    </submittedName>
</protein>
<dbReference type="GO" id="GO:0016628">
    <property type="term" value="F:oxidoreductase activity, acting on the CH-CH group of donors, NAD or NADP as acceptor"/>
    <property type="evidence" value="ECO:0007669"/>
    <property type="project" value="InterPro"/>
</dbReference>
<evidence type="ECO:0000256" key="3">
    <source>
        <dbReference type="PIRNR" id="PIRNR000124"/>
    </source>
</evidence>
<dbReference type="Pfam" id="PF00984">
    <property type="entry name" value="UDPG_MGDP_dh"/>
    <property type="match status" value="1"/>
</dbReference>